<dbReference type="Pfam" id="PF02896">
    <property type="entry name" value="PEP-utilizers_C"/>
    <property type="match status" value="1"/>
</dbReference>
<keyword evidence="12 17" id="KW-0598">Phosphotransferase system</keyword>
<keyword evidence="14 17" id="KW-0418">Kinase</keyword>
<evidence type="ECO:0000256" key="17">
    <source>
        <dbReference type="PIRNR" id="PIRNR000732"/>
    </source>
</evidence>
<dbReference type="InterPro" id="IPR015813">
    <property type="entry name" value="Pyrv/PenolPyrv_kinase-like_dom"/>
</dbReference>
<comment type="caution">
    <text evidence="25">The sequence shown here is derived from an EMBL/GenBank/DDBJ whole genome shotgun (WGS) entry which is preliminary data.</text>
</comment>
<dbReference type="Gene3D" id="3.50.30.10">
    <property type="entry name" value="Phosphohistidine domain"/>
    <property type="match status" value="1"/>
</dbReference>
<accession>A0A090CYE3</accession>
<keyword evidence="9 17" id="KW-0963">Cytoplasm</keyword>
<dbReference type="InterPro" id="IPR050499">
    <property type="entry name" value="PEP-utilizing_PTS_enzyme"/>
</dbReference>
<feature type="coiled-coil region" evidence="21">
    <location>
        <begin position="40"/>
        <end position="74"/>
    </location>
</feature>
<dbReference type="GO" id="GO:0008965">
    <property type="term" value="F:phosphoenolpyruvate-protein phosphotransferase activity"/>
    <property type="evidence" value="ECO:0007669"/>
    <property type="project" value="UniProtKB-EC"/>
</dbReference>
<evidence type="ECO:0000256" key="7">
    <source>
        <dbReference type="ARBA" id="ARBA00016544"/>
    </source>
</evidence>
<name>A0A090CYE3_9BACT</name>
<comment type="subcellular location">
    <subcellularLocation>
        <location evidence="4 17">Cytoplasm</location>
    </subcellularLocation>
</comment>
<dbReference type="PIRSF" id="PIRSF000732">
    <property type="entry name" value="PTS_enzyme_I"/>
    <property type="match status" value="1"/>
</dbReference>
<evidence type="ECO:0000256" key="2">
    <source>
        <dbReference type="ARBA" id="ARBA00001946"/>
    </source>
</evidence>
<feature type="binding site" evidence="20">
    <location>
        <position position="438"/>
    </location>
    <ligand>
        <name>Mg(2+)</name>
        <dbReference type="ChEBI" id="CHEBI:18420"/>
    </ligand>
</feature>
<evidence type="ECO:0000256" key="5">
    <source>
        <dbReference type="ARBA" id="ARBA00007837"/>
    </source>
</evidence>
<feature type="binding site" evidence="19">
    <location>
        <position position="303"/>
    </location>
    <ligand>
        <name>phosphoenolpyruvate</name>
        <dbReference type="ChEBI" id="CHEBI:58702"/>
    </ligand>
</feature>
<dbReference type="InterPro" id="IPR006318">
    <property type="entry name" value="PTS_EI-like"/>
</dbReference>
<dbReference type="EMBL" id="CCEJ010000003">
    <property type="protein sequence ID" value="CDR33537.1"/>
    <property type="molecule type" value="Genomic_DNA"/>
</dbReference>
<dbReference type="InterPro" id="IPR008279">
    <property type="entry name" value="PEP-util_enz_mobile_dom"/>
</dbReference>
<feature type="binding site" evidence="19">
    <location>
        <position position="472"/>
    </location>
    <ligand>
        <name>phosphoenolpyruvate</name>
        <dbReference type="ChEBI" id="CHEBI:58702"/>
    </ligand>
</feature>
<evidence type="ECO:0000256" key="13">
    <source>
        <dbReference type="ARBA" id="ARBA00022723"/>
    </source>
</evidence>
<dbReference type="Gene3D" id="1.10.274.10">
    <property type="entry name" value="PtsI, HPr-binding domain"/>
    <property type="match status" value="1"/>
</dbReference>
<dbReference type="InterPro" id="IPR008731">
    <property type="entry name" value="PTS_EIN"/>
</dbReference>
<dbReference type="InterPro" id="IPR000121">
    <property type="entry name" value="PEP_util_C"/>
</dbReference>
<comment type="catalytic activity">
    <reaction evidence="1 17">
        <text>L-histidyl-[protein] + phosphoenolpyruvate = N(pros)-phospho-L-histidyl-[protein] + pyruvate</text>
        <dbReference type="Rhea" id="RHEA:23880"/>
        <dbReference type="Rhea" id="RHEA-COMP:9745"/>
        <dbReference type="Rhea" id="RHEA-COMP:9746"/>
        <dbReference type="ChEBI" id="CHEBI:15361"/>
        <dbReference type="ChEBI" id="CHEBI:29979"/>
        <dbReference type="ChEBI" id="CHEBI:58702"/>
        <dbReference type="ChEBI" id="CHEBI:64837"/>
        <dbReference type="EC" id="2.7.3.9"/>
    </reaction>
</comment>
<dbReference type="GO" id="GO:0016301">
    <property type="term" value="F:kinase activity"/>
    <property type="evidence" value="ECO:0007669"/>
    <property type="project" value="UniProtKB-KW"/>
</dbReference>
<proteinExistence type="inferred from homology"/>
<evidence type="ECO:0000313" key="25">
    <source>
        <dbReference type="EMBL" id="CDR33537.1"/>
    </source>
</evidence>
<gene>
    <name evidence="25" type="primary">ptsI</name>
    <name evidence="25" type="ORF">CSEC_0705</name>
</gene>
<keyword evidence="11 17" id="KW-0808">Transferase</keyword>
<dbReference type="Pfam" id="PF05524">
    <property type="entry name" value="PEP-utilisers_N"/>
    <property type="match status" value="1"/>
</dbReference>
<evidence type="ECO:0000256" key="6">
    <source>
        <dbReference type="ARBA" id="ARBA00012232"/>
    </source>
</evidence>
<dbReference type="InterPro" id="IPR036618">
    <property type="entry name" value="PtsI_HPr-bd_sf"/>
</dbReference>
<feature type="domain" description="PEP-utilising enzyme mobile" evidence="22">
    <location>
        <begin position="159"/>
        <end position="232"/>
    </location>
</feature>
<keyword evidence="26" id="KW-1185">Reference proteome</keyword>
<feature type="binding site" evidence="19">
    <location>
        <position position="339"/>
    </location>
    <ligand>
        <name>phosphoenolpyruvate</name>
        <dbReference type="ChEBI" id="CHEBI:58702"/>
    </ligand>
</feature>
<organism evidence="25 26">
    <name type="scientific">Candidatus Criblamydia sequanensis CRIB-18</name>
    <dbReference type="NCBI Taxonomy" id="1437425"/>
    <lineage>
        <taxon>Bacteria</taxon>
        <taxon>Pseudomonadati</taxon>
        <taxon>Chlamydiota</taxon>
        <taxon>Chlamydiia</taxon>
        <taxon>Parachlamydiales</taxon>
        <taxon>Candidatus Criblamydiaceae</taxon>
        <taxon>Candidatus Criblamydia</taxon>
    </lineage>
</organism>
<evidence type="ECO:0000256" key="18">
    <source>
        <dbReference type="PIRSR" id="PIRSR000732-1"/>
    </source>
</evidence>
<evidence type="ECO:0000256" key="12">
    <source>
        <dbReference type="ARBA" id="ARBA00022683"/>
    </source>
</evidence>
<evidence type="ECO:0000256" key="20">
    <source>
        <dbReference type="PIRSR" id="PIRSR000732-3"/>
    </source>
</evidence>
<keyword evidence="8 17" id="KW-0813">Transport</keyword>
<dbReference type="GO" id="GO:0005737">
    <property type="term" value="C:cytoplasm"/>
    <property type="evidence" value="ECO:0007669"/>
    <property type="project" value="UniProtKB-SubCell"/>
</dbReference>
<evidence type="ECO:0000256" key="10">
    <source>
        <dbReference type="ARBA" id="ARBA00022597"/>
    </source>
</evidence>
<evidence type="ECO:0000313" key="26">
    <source>
        <dbReference type="Proteomes" id="UP000031552"/>
    </source>
</evidence>
<evidence type="ECO:0000256" key="16">
    <source>
        <dbReference type="ARBA" id="ARBA00033235"/>
    </source>
</evidence>
<dbReference type="EC" id="2.7.3.9" evidence="6 17"/>
<evidence type="ECO:0000259" key="23">
    <source>
        <dbReference type="Pfam" id="PF02896"/>
    </source>
</evidence>
<dbReference type="PANTHER" id="PTHR46244:SF3">
    <property type="entry name" value="PHOSPHOENOLPYRUVATE-PROTEIN PHOSPHOTRANSFERASE"/>
    <property type="match status" value="1"/>
</dbReference>
<keyword evidence="21" id="KW-0175">Coiled coil</keyword>
<evidence type="ECO:0000256" key="4">
    <source>
        <dbReference type="ARBA" id="ARBA00004496"/>
    </source>
</evidence>
<dbReference type="AlphaFoldDB" id="A0A090CYE3"/>
<comment type="function">
    <text evidence="3 17">General (non sugar-specific) component of the phosphoenolpyruvate-dependent sugar phosphotransferase system (sugar PTS). This major carbohydrate active-transport system catalyzes the phosphorylation of incoming sugar substrates concomitantly with their translocation across the cell membrane. Enzyme I transfers the phosphoryl group from phosphoenolpyruvate (PEP) to the phosphoryl carrier protein (HPr).</text>
</comment>
<evidence type="ECO:0000256" key="11">
    <source>
        <dbReference type="ARBA" id="ARBA00022679"/>
    </source>
</evidence>
<evidence type="ECO:0000256" key="9">
    <source>
        <dbReference type="ARBA" id="ARBA00022490"/>
    </source>
</evidence>
<dbReference type="NCBIfam" id="TIGR01417">
    <property type="entry name" value="PTS_I_fam"/>
    <property type="match status" value="1"/>
</dbReference>
<evidence type="ECO:0000256" key="8">
    <source>
        <dbReference type="ARBA" id="ARBA00022448"/>
    </source>
</evidence>
<dbReference type="PROSITE" id="PS00742">
    <property type="entry name" value="PEP_ENZYMES_2"/>
    <property type="match status" value="1"/>
</dbReference>
<dbReference type="RefSeq" id="WP_041017006.1">
    <property type="nucleotide sequence ID" value="NZ_CCEJ010000003.1"/>
</dbReference>
<dbReference type="GO" id="GO:0009401">
    <property type="term" value="P:phosphoenolpyruvate-dependent sugar phosphotransferase system"/>
    <property type="evidence" value="ECO:0007669"/>
    <property type="project" value="UniProtKB-KW"/>
</dbReference>
<dbReference type="InterPro" id="IPR040442">
    <property type="entry name" value="Pyrv_kinase-like_dom_sf"/>
</dbReference>
<evidence type="ECO:0000259" key="22">
    <source>
        <dbReference type="Pfam" id="PF00391"/>
    </source>
</evidence>
<dbReference type="Proteomes" id="UP000031552">
    <property type="component" value="Unassembled WGS sequence"/>
</dbReference>
<evidence type="ECO:0000256" key="1">
    <source>
        <dbReference type="ARBA" id="ARBA00000683"/>
    </source>
</evidence>
<comment type="similarity">
    <text evidence="5 17">Belongs to the PEP-utilizing enzyme family.</text>
</comment>
<feature type="domain" description="Phosphotransferase system enzyme I N-terminal" evidence="24">
    <location>
        <begin position="10"/>
        <end position="133"/>
    </location>
</feature>
<comment type="cofactor">
    <cofactor evidence="2 17 20">
        <name>Mg(2+)</name>
        <dbReference type="ChEBI" id="CHEBI:18420"/>
    </cofactor>
</comment>
<evidence type="ECO:0000256" key="15">
    <source>
        <dbReference type="ARBA" id="ARBA00022842"/>
    </source>
</evidence>
<dbReference type="PRINTS" id="PR01736">
    <property type="entry name" value="PHPHTRNFRASE"/>
</dbReference>
<protein>
    <recommendedName>
        <fullName evidence="7 17">Phosphoenolpyruvate-protein phosphotransferase</fullName>
        <ecNumber evidence="6 17">2.7.3.9</ecNumber>
    </recommendedName>
    <alternativeName>
        <fullName evidence="16 17">Phosphotransferase system, enzyme I</fullName>
    </alternativeName>
</protein>
<dbReference type="PANTHER" id="PTHR46244">
    <property type="entry name" value="PHOSPHOENOLPYRUVATE-PROTEIN PHOSPHOTRANSFERASE"/>
    <property type="match status" value="1"/>
</dbReference>
<evidence type="ECO:0000256" key="19">
    <source>
        <dbReference type="PIRSR" id="PIRSR000732-2"/>
    </source>
</evidence>
<evidence type="ECO:0000256" key="3">
    <source>
        <dbReference type="ARBA" id="ARBA00002728"/>
    </source>
</evidence>
<dbReference type="Pfam" id="PF00391">
    <property type="entry name" value="PEP-utilizers"/>
    <property type="match status" value="1"/>
</dbReference>
<sequence>MKVLEELFFQGVALSPGIAQGKPLVFNLMDDDVLEFTISEDDIEHEIERYLNALKKCREEIRALQKKLKEDDIDEGAEILEAQLHITQDPLLTQTVEEGIREDRKNAEFVFKSLIKKYQNKFQSLQEPFFRERFKDLQDISRRIIANLKESVRFSLADIPPGTVVFAHELLVTDVAEVKAGNIAGFVTFKGGAASHAAIVARAKGIPYVTGIELKKIDLNSLENVIVDGKTGEVIINPSPMTAAKYRSIREEHALHFSRLKEKHSLAAETYDGYEIRLSANLEMVSDLDSLQEQCPHGVGLFRSEYIFLSQQEFPPEDSQFEIYKRIVEKMQNLPIVIRTFDVGGDKIVHSQPLLQKGNPFLGCRALRFLLREREIFKAQLKAILRAAAFGDVSILFPMVSSLNEIKEAKMLLKEASGELAAKGVAHKEKIRIGCMIEVPSAAIIADLIAEECDFLSIGTNDLVQYALAVDRSSNAMQSFYTPTHPGVIRLIKLVVAEANQRGIPVSLCGEIAADPRFTPLLLGLGVHELSLASRYIPIIKNAIRNTSIVAASHLAEKVLALSTAEEVMEVLTEEYRASVPEDSAFYT</sequence>
<dbReference type="InterPro" id="IPR024692">
    <property type="entry name" value="PTS_EI"/>
</dbReference>
<feature type="active site" description="Tele-phosphohistidine intermediate" evidence="18">
    <location>
        <position position="196"/>
    </location>
</feature>
<feature type="domain" description="PEP-utilising enzyme C-terminal" evidence="23">
    <location>
        <begin position="261"/>
        <end position="547"/>
    </location>
</feature>
<reference evidence="25" key="1">
    <citation type="submission" date="2013-12" db="EMBL/GenBank/DDBJ databases">
        <authorList>
            <person name="Linke B."/>
        </authorList>
    </citation>
    <scope>NUCLEOTIDE SEQUENCE [LARGE SCALE GENOMIC DNA]</scope>
    <source>
        <strain evidence="25">CRIB-18</strain>
    </source>
</reference>
<dbReference type="SUPFAM" id="SSF52009">
    <property type="entry name" value="Phosphohistidine domain"/>
    <property type="match status" value="1"/>
</dbReference>
<keyword evidence="15 17" id="KW-0460">Magnesium</keyword>
<evidence type="ECO:0000259" key="24">
    <source>
        <dbReference type="Pfam" id="PF05524"/>
    </source>
</evidence>
<dbReference type="eggNOG" id="COG1080">
    <property type="taxonomic scope" value="Bacteria"/>
</dbReference>
<dbReference type="InterPro" id="IPR023151">
    <property type="entry name" value="PEP_util_CS"/>
</dbReference>
<dbReference type="SUPFAM" id="SSF47831">
    <property type="entry name" value="Enzyme I of the PEP:sugar phosphotransferase system HPr-binding (sub)domain"/>
    <property type="match status" value="1"/>
</dbReference>
<evidence type="ECO:0000256" key="14">
    <source>
        <dbReference type="ARBA" id="ARBA00022777"/>
    </source>
</evidence>
<dbReference type="InterPro" id="IPR036637">
    <property type="entry name" value="Phosphohistidine_dom_sf"/>
</dbReference>
<feature type="active site" description="Proton donor" evidence="18">
    <location>
        <position position="509"/>
    </location>
</feature>
<keyword evidence="13 17" id="KW-0479">Metal-binding</keyword>
<dbReference type="GO" id="GO:0046872">
    <property type="term" value="F:metal ion binding"/>
    <property type="evidence" value="ECO:0007669"/>
    <property type="project" value="UniProtKB-KW"/>
</dbReference>
<dbReference type="STRING" id="1437425.CSEC_0705"/>
<keyword evidence="10 17" id="KW-0762">Sugar transport</keyword>
<feature type="binding site" evidence="19">
    <location>
        <begin position="461"/>
        <end position="462"/>
    </location>
    <ligand>
        <name>phosphoenolpyruvate</name>
        <dbReference type="ChEBI" id="CHEBI:58702"/>
    </ligand>
</feature>
<reference evidence="25" key="2">
    <citation type="submission" date="2014-09" db="EMBL/GenBank/DDBJ databases">
        <title>Criblamydia sequanensis harbors a mega-plasmid encoding arsenite resistance.</title>
        <authorList>
            <person name="Bertelli C."/>
            <person name="Goesmann A."/>
            <person name="Greub G."/>
        </authorList>
    </citation>
    <scope>NUCLEOTIDE SEQUENCE [LARGE SCALE GENOMIC DNA]</scope>
    <source>
        <strain evidence="25">CRIB-18</strain>
    </source>
</reference>
<dbReference type="OrthoDB" id="9765468at2"/>
<feature type="binding site" evidence="20">
    <location>
        <position position="462"/>
    </location>
    <ligand>
        <name>Mg(2+)</name>
        <dbReference type="ChEBI" id="CHEBI:18420"/>
    </ligand>
</feature>
<dbReference type="SUPFAM" id="SSF51621">
    <property type="entry name" value="Phosphoenolpyruvate/pyruvate domain"/>
    <property type="match status" value="1"/>
</dbReference>
<dbReference type="Gene3D" id="3.20.20.60">
    <property type="entry name" value="Phosphoenolpyruvate-binding domains"/>
    <property type="match status" value="1"/>
</dbReference>
<evidence type="ECO:0000256" key="21">
    <source>
        <dbReference type="SAM" id="Coils"/>
    </source>
</evidence>